<keyword evidence="1" id="KW-0812">Transmembrane</keyword>
<keyword evidence="1" id="KW-0472">Membrane</keyword>
<feature type="transmembrane region" description="Helical" evidence="1">
    <location>
        <begin position="43"/>
        <end position="65"/>
    </location>
</feature>
<feature type="transmembrane region" description="Helical" evidence="1">
    <location>
        <begin position="85"/>
        <end position="102"/>
    </location>
</feature>
<reference evidence="2" key="1">
    <citation type="journal article" date="2020" name="Nature">
        <title>Giant virus diversity and host interactions through global metagenomics.</title>
        <authorList>
            <person name="Schulz F."/>
            <person name="Roux S."/>
            <person name="Paez-Espino D."/>
            <person name="Jungbluth S."/>
            <person name="Walsh D.A."/>
            <person name="Denef V.J."/>
            <person name="McMahon K.D."/>
            <person name="Konstantinidis K.T."/>
            <person name="Eloe-Fadrosh E.A."/>
            <person name="Kyrpides N.C."/>
            <person name="Woyke T."/>
        </authorList>
    </citation>
    <scope>NUCLEOTIDE SEQUENCE</scope>
    <source>
        <strain evidence="2">GVMAG-M-3300021962-46</strain>
    </source>
</reference>
<sequence length="103" mass="11924">MDLDYYYFVFEIAILALVAFGLAYLLALAFIVRDFKLIRSKPLIFIVELILMATLPGIPILFFVISRGISWDKAWIWFSSLSGKFVIFHIISEISGFYSWLFA</sequence>
<keyword evidence="1" id="KW-1133">Transmembrane helix</keyword>
<dbReference type="EMBL" id="MN739479">
    <property type="protein sequence ID" value="QHT07073.1"/>
    <property type="molecule type" value="Genomic_DNA"/>
</dbReference>
<protein>
    <submittedName>
        <fullName evidence="2">Uncharacterized protein</fullName>
    </submittedName>
</protein>
<evidence type="ECO:0000256" key="1">
    <source>
        <dbReference type="SAM" id="Phobius"/>
    </source>
</evidence>
<feature type="transmembrane region" description="Helical" evidence="1">
    <location>
        <begin position="6"/>
        <end position="31"/>
    </location>
</feature>
<organism evidence="2">
    <name type="scientific">viral metagenome</name>
    <dbReference type="NCBI Taxonomy" id="1070528"/>
    <lineage>
        <taxon>unclassified sequences</taxon>
        <taxon>metagenomes</taxon>
        <taxon>organismal metagenomes</taxon>
    </lineage>
</organism>
<evidence type="ECO:0000313" key="2">
    <source>
        <dbReference type="EMBL" id="QHT07073.1"/>
    </source>
</evidence>
<proteinExistence type="predicted"/>
<dbReference type="AlphaFoldDB" id="A0A6C0CS07"/>
<name>A0A6C0CS07_9ZZZZ</name>
<accession>A0A6C0CS07</accession>